<feature type="compositionally biased region" description="Basic and acidic residues" evidence="11">
    <location>
        <begin position="2112"/>
        <end position="2135"/>
    </location>
</feature>
<feature type="compositionally biased region" description="Low complexity" evidence="11">
    <location>
        <begin position="596"/>
        <end position="616"/>
    </location>
</feature>
<dbReference type="Gene3D" id="1.20.58.1120">
    <property type="match status" value="1"/>
</dbReference>
<feature type="region of interest" description="Disordered" evidence="11">
    <location>
        <begin position="861"/>
        <end position="891"/>
    </location>
</feature>
<feature type="non-terminal residue" evidence="18">
    <location>
        <position position="5985"/>
    </location>
</feature>
<evidence type="ECO:0000256" key="11">
    <source>
        <dbReference type="SAM" id="MobiDB-lite"/>
    </source>
</evidence>
<evidence type="ECO:0000256" key="2">
    <source>
        <dbReference type="ARBA" id="ARBA00022490"/>
    </source>
</evidence>
<feature type="domain" description="Dynein heavy chain AAA 5 extension" evidence="17">
    <location>
        <begin position="3326"/>
        <end position="3410"/>
    </location>
</feature>
<feature type="compositionally biased region" description="Basic residues" evidence="11">
    <location>
        <begin position="3244"/>
        <end position="3256"/>
    </location>
</feature>
<dbReference type="InterPro" id="IPR042222">
    <property type="entry name" value="Dynein_2_N"/>
</dbReference>
<gene>
    <name evidence="18" type="ORF">ADUPG1_009885</name>
</gene>
<feature type="compositionally biased region" description="Basic and acidic residues" evidence="11">
    <location>
        <begin position="1791"/>
        <end position="1817"/>
    </location>
</feature>
<dbReference type="EMBL" id="BQXS01011365">
    <property type="protein sequence ID" value="GKT37021.1"/>
    <property type="molecule type" value="Genomic_DNA"/>
</dbReference>
<dbReference type="InterPro" id="IPR013602">
    <property type="entry name" value="Dynein_heavy_linker"/>
</dbReference>
<feature type="region of interest" description="Disordered" evidence="11">
    <location>
        <begin position="5330"/>
        <end position="5388"/>
    </location>
</feature>
<feature type="compositionally biased region" description="Acidic residues" evidence="11">
    <location>
        <begin position="4774"/>
        <end position="4790"/>
    </location>
</feature>
<feature type="compositionally biased region" description="Polar residues" evidence="11">
    <location>
        <begin position="4047"/>
        <end position="4057"/>
    </location>
</feature>
<dbReference type="InterPro" id="IPR026983">
    <property type="entry name" value="DHC"/>
</dbReference>
<feature type="region of interest" description="Disordered" evidence="11">
    <location>
        <begin position="3650"/>
        <end position="3677"/>
    </location>
</feature>
<evidence type="ECO:0000259" key="14">
    <source>
        <dbReference type="Pfam" id="PF12777"/>
    </source>
</evidence>
<dbReference type="InterPro" id="IPR035699">
    <property type="entry name" value="AAA_6"/>
</dbReference>
<dbReference type="Pfam" id="PF12774">
    <property type="entry name" value="AAA_6"/>
    <property type="match status" value="1"/>
</dbReference>
<feature type="region of interest" description="Disordered" evidence="11">
    <location>
        <begin position="3510"/>
        <end position="3529"/>
    </location>
</feature>
<evidence type="ECO:0000256" key="3">
    <source>
        <dbReference type="ARBA" id="ARBA00022701"/>
    </source>
</evidence>
<keyword evidence="8" id="KW-0505">Motor protein</keyword>
<evidence type="ECO:0000259" key="12">
    <source>
        <dbReference type="Pfam" id="PF08393"/>
    </source>
</evidence>
<proteinExistence type="predicted"/>
<dbReference type="Gene3D" id="1.20.920.20">
    <property type="match status" value="1"/>
</dbReference>
<dbReference type="InterPro" id="IPR024317">
    <property type="entry name" value="Dynein_heavy_chain_D4_dom"/>
</dbReference>
<feature type="compositionally biased region" description="Polar residues" evidence="11">
    <location>
        <begin position="3544"/>
        <end position="3560"/>
    </location>
</feature>
<evidence type="ECO:0000256" key="8">
    <source>
        <dbReference type="ARBA" id="ARBA00023175"/>
    </source>
</evidence>
<feature type="region of interest" description="Disordered" evidence="11">
    <location>
        <begin position="5588"/>
        <end position="5632"/>
    </location>
</feature>
<dbReference type="InterPro" id="IPR024743">
    <property type="entry name" value="Dynein_HC_stalk"/>
</dbReference>
<dbReference type="InterPro" id="IPR043157">
    <property type="entry name" value="Dynein_AAA1S"/>
</dbReference>
<feature type="region of interest" description="Disordered" evidence="11">
    <location>
        <begin position="3535"/>
        <end position="3577"/>
    </location>
</feature>
<dbReference type="Gene3D" id="1.10.8.710">
    <property type="match status" value="1"/>
</dbReference>
<feature type="compositionally biased region" description="Polar residues" evidence="11">
    <location>
        <begin position="3257"/>
        <end position="3267"/>
    </location>
</feature>
<dbReference type="Gene3D" id="1.20.920.30">
    <property type="match status" value="1"/>
</dbReference>
<keyword evidence="9" id="KW-0206">Cytoskeleton</keyword>
<sequence length="5985" mass="668032">MQLQVDIANPTAVLNELQHNKNRYEFVYMGYVYDNTWARSVSAPIVQEKQVKQRSIRKDIESGTLQRVKARSSSALGFSSSVPSSLPILSQKRVETFSRLNLSGRLQAKIKKKRPESRLPSSFHQVLKSNTIQASTTSSIQQTKSLKHMLKSITPVQHIERQQGPSISTSTSVTHLDSVAPSFQSTLSNTHSESHISPAIGIRRPMSLQRRAMSALSHQRSSIRPFRRLEAGKPEDLTKKRSVLHTPLRSNGFPDIIFKTPYDLVILPYEAVDKRDYFTVSVSGVTRYIDGNPEFISAADYVREREIFVKLYSIPFFRSFKARKAIKIWRSAVKSVKFMRNSNHIAKTLLYSIEGYTHKIVVTKQISRHAVTHSFGDLKKLPLPLTLNNMHLQFKRTLSLITQRFDRVARAISKSLFHFCREVASQSGMLATIHTSDEQKKSDVYQMKEDLKKKKAKVRPLDQEQMDMADKEGLDDGLDDIEKSKKISIMKKLDKPGGRSIERDRAIIAAKNKAAWRQHRLKNLIRLCSVVFVETQWGFILDLSSKAVEKFVGRDMDDIEVEETMERIRSRCHKQPKSNILISSVLGQGRNGKTASSSSSVPSTSSLQSDKPSSKSGLGGISFVSGAKRRQQRLAKQEQIGEAEEDRLIIPAIEVIISQMSAKPRPGSVKRRGIEGMLFIQHPADCVGKPNTLPPQADVFAASPLIPKENIFIHKSHSHSTRSHATHLSLFSTGPYPQTQNILCFPHRLSPSPFLTLEAHWSEGHRGACVVSLAPSEDDVVGEIDTLIALTVNALNNIEYIAKEQSLSNYDSGVINTPFEYIVYGVPFNGEASQAVQGVGGGTDEIGRIVVPPSPKKRRGYGLINSDEYGGKSFEDSSEKTTPFGPSRKPSVQSSEIRLKKAITGIKKGLSTKEALDDMDPSVRDETMSVNGNWLKSQPILIKNVHTLRVAVLHSYQRARELAHRFNYVASISSSPFLNIAPLIARIKEGDVPLYCEFQEKISGLNDLLKTVDHARRRISCGCLCVDFLPLYSTIQPLIASALQAILDCMPPCVSIINKAFTYRCEELKQAIQEPVSSLGQCIAILKAASDTETDLPYLQQQLDHMVALKSLLSDNSITVDNVTQLCVEGEELLLSLRRLLGSFKRNQVIELSSEFRDDLRNRALRTRQRIEEVSQRVVSAVYLQPTLDAYSAVNELTELDYTVKEAMSEAEEIAEAASLFTVEVPEADLRAEAEACVLGTSIRLEAWQFVGRWRKCEEQYVQSPLSNLDINILQDEIDDCMDGLIQAERTLRDCPFVTETLFRLRIVKRSLKIVSALLNSGLRVKHWKTIYAILSIPYDSLIQKPLEVASIDSLLMAGILSMDVSVTEVTDIARAEAAVVDTLDKLDSEWKTIQFEFKRLGKGIETNGYTLENIPQILERVDDARVTISALQGAPYVPDDAIPRVQEWASLLWYVKDTLRSWGEMQAHWRFMGTVFSNRDVQRILQSETRQYKKVDSDFRKATDSIRMAPNVILGLRQKDMKELPRKLNQWVSALEKCHQALTRYLAEKRGNNFRLCFLSDSELIDLLSSGRNVNLLTRSLPKLFPGIRSMKTSLSTEFGGNEVVAVFADKTDEEEMVPLQPPVKIRSGPEHFIQALAENLKISMRKEIEHCFTEAMKNFDIQHVLSWTLQFPMQIALVVRSGIFTSIVDTILRRQVVTFLFPQLNTEKIQVQKVSSIKSKKKKQRKGKSKSRTEYIPPKTIEPVAFSVRSSFKALLERLNEEIKYFSTLLQKSLIIDYQVISETEKEENEERILERKQKMKKRQEQQIARDEAGTSKKKPEKTLSAKKLGRIIHKKMKHVRKKRRQEDFSLSESESDSSEESQETEENEELSDMSDKAEDGDEIEEKAKPAKPMTPRDRQSITNVMNELVYERNIISKFLEIPESSFEEKSNVLFSDSMENMKDKKRKINKGVIYMYDEDLYERNIISKFLEIPESSFEEKSNKKRQEQQIARDEAGTSKKKPEKTLSAKKLGRIIHKKMKHVRKKRRQEDFSLSESESDSSEESQETEENEELSDMSDKAEDGEEIEEKAKPAKPMTPRDRQSITNVMNELVYERNIISKFLEIPESSFEEKSNQKMKKRQEQQIARDEAGTSKKKPEKTLSAKKLGRIIHKKMKHVRKKRRQEDFSLSESESDSSEESQETEENEELSDMSDKAEDGDEIEEKAKPAKPMTPRDRQSITNVMNELVYERNIISKFLEIPESSFEEKSNVLFSDSMENMKDKKRKINKGVIYMYDEDHLSFNPFIWESHLKTVVTEQGNVFLEAGGVSAKYGYEFLGSRRRLCISPLTERSCITMLTALDSICAGGLSGSSGVGKTETTLELAYMLGRHYYRVNCFSNLTLDTIGRIVCGIVRIGSIGIFDEVTRLSAEVLSVLAQHILTVQSAVRSGSGVIDMSSFVTESGVSIIAKNPKIGIPTPPPAFFATINPNTFSAFSTSVGGSGGNSKHQMKNSHLPLYSLEMSATKSTIKSLPQSIAPMFRLSHIVEPDICVIAEHLLLIEGFTNCKKLGNITSISLQVISLQCGVFLSLRTVRTIATMAGQDLRLYREDKAKEEEELEKLRERELLLSRDLEKEHEKEQSTFTESSDQSTNQSKMIPIPTTVTERIDHPGIKSRPSSSSLIPPISFSHNLPTLKLQSKQDHELSDYEFTATAPKGSSGHGGHKRSFSTLSAGAITQRENEEARNEQQILFQAIMDSVTTQLSASEVTIVRRCVEDVFGSGEPIIIGGPFTARRRASKSVASGYNLPDNDDEQSVSSFSGRSVASFSHMSQISTALPQMRTGAGFKEQLEQNIMKQQSKWREDHKIKLSVYLSDTLQLNPSPKFLEKGIQVIQRINSASVVIVGPSNCGKTTLIDAAAHALARKPIEHKSTSEVPKMIGSSLSEPNQPKSKGFMNRTKGLLMRLLKRKEHPKQEVQSIPPTIKRIYPSLLSSGELCGTLDLTSGKWTDGVLTRIIRSRIQNHADSVPIHSDLWVVFDGDLNSEWAESLNSLFDDTRTLSLASGETLSIPEDIRFIIETTDTSQATPSTLSRMSVVYMSHDTVDYTEKGSVFINKLSESLNISKGSNFEQFSSTLSVWFSHYLPILENFTTDIRFIIETTDTSQATPSTLSRMSVVYMSHDTVDYTEKGSVFINKLSESLNISKGSNFEQFSSTLSVWFSHYLPILENFTTGSCYSLQASTERSQFKDPTSDTLTHKTTLSTYHTHRRASISHRNRSPGSSYRSNASVRRGHGDLNKIFPALSSTSYAPGSEHTDAQDLNIPGEEIPVNGLFLFFRIFAAILSVDADLLEYVKTSKKMSASVFLKSLGAHFIFSLAWSYGGSAREEGQAIMSDNLRRIHSTRPVTSLPPGGAIHEYVFSLKKRTFVRWEDNIGDNPPITDFESLSSFFVPTPSSLAISTLTGLMMFHGFPMLITGDPCSGKSLVGRNAQKHAQELVEKKLEAEELQLLHQIVVDEEHNSEAEIIPDTLEKTGSTSMLGQLSPASPTTSLPHIEREASIPDIPPQLSTIPSDSSIQMSRNPSTASVQSSPSSSTGKIQGLSSIFNQGRLQSYEDDTTITCMTPAVRLGDFEWFTASGRESAHVREIMNNNTKDGAQSTASSFVTHARRASVIVGDSDSKPPSHLGSRAGSNEASLKSLSQHGSMAQLYSNQNSAPMLSVPSMVQGGTPQSRGIDQADGMDSLHSYSLNPIPIDTSKVSDSSHHDSHSHDSGRLSIPSARQPTVASETFSDPSIVVTMRAKTDVSEFSSSLFKAGLERTSFKRDKASIIVLKPLQEDNVSTLLKVEDATLPSLNLSKYNPTSSDLNFDESITHSSEIDKLSAMYSQGDGGDVISISSKGKAHSVPCVDGLRVLVDHGVVYIREEDKSVNLAHVHGINMLFISGSRGKFEDRMKGKCGSFRVSTPSFSTLKRIFSHYFDQWLFFRGFDHLNHLIDPIISASITFMNELSECLPPLPSCPHYIYNSHTLVQVFKGLFRLDQRAIVGEPPQSRLKITMQIDKTSEKVKIMPQDNSSNDNGQDLESPDGVMSTPSHSSPMNQAQKMLAKTFQLSPTSPGISHYSQKRKIPSYPVSQDELGARERKGSLPVNGSFSNIPPALLARSHDPHQLLLRKDQFYMHDIVLTASLSKKAAVHTRRVVRAWTHELRSVIRQRLITFSHGTIYDEIFSRVAEDVPGMTDLKTAELMSGKKKSSSLKREDKVENLLKGTTSVVLPDTMPLPSSNSARRSSVAIVSPRRTEGESLASALSRVRSPSLETSGIPMLKHKKKLRIAGSNNSLERLNATKSMAQDTISRRRFRFEDTPRDTIATVTQDEIGAEYLLSSIGFRVAAPFISISASVLPFDEEEVSGLLETSKQQKRRASGLSGPLNDIMEGDEELFEYSEDSIQVDRSFQIPDEEKKEDESDTNPNVGSQSSESTETSQPKTPVEALNIVRAETLRIQRDRKASSSSVIDEQLSEDSVASASFTAAAKTFEQSMKVGIVHVLDLPLLFSAARDYVSKKLAHSSTKSSFCKKECDLTNSAIFSYILSCIEVPQKPLLICAQEGAVSQSIVQAASVLCGARFFATSIRNTALHFRESMKDIVVSCGVRGDKGVLFVHALSGNLGLLGEFESLFTEGSFPFLFEDPAEEERIVFAPLREVAKERHILPTPTRLFALAADRVRMNLRVVILLPHYRPFIRSSIDMAPSLWMRACVLWASPPSDAVIRATCQRDVRRLMGNEALTTMFLDKFLQMKHIEEQEESESNETDQEEEEGEKTMAGSLPLIHTPDNSSPDLKLLRPSLIKKPRALNIGSSRALKVKRRPAIDTNESKNDPFTQYSSAPTALSPIRGIELIPNASASSNPMITKIAGFDEYYQQFKSDEHDIVRAILRIFFLVKTKEMESVKSEIGLIVPDLRRFISLFGNLLFSKLSSLKDRITSLNNGIDHIHSAKTIVEKTKQELIELEPQLNAAREEVSILMSSLAMEKEQLIIMKETSVKERNEARFLEEEIDEEHAIASEELKEIMPALEGAKAVVEGLDRTNFNEVRSFTTPARPVVVILESVCMLLYRDKFKETAGGWGGVKKIMGEPRFLHKLKNFNTDEVSQEHINEVEKYLKCDEFQPEAALRASSAAAALGRWVKAVIRYYYAFKKVKPKLKKLKETEKRHALALAQVKEKEGHVDELDVKIKQLQADVERKNLELIELANEIDSTRRRRSKAEQLVSSCIREKALWTHRLEKQLEEQRCLTGTCIVSAAIFSLVMMLPPMHRFSIIHEIINIVKQIGLSVLPSFITAIDEEVEEQKTVDVQYNNALNQQHESSDSHSSSSDTHKLQESSRSRSRSTTPLLSHETSISKKDRSITPTMPQRGFVPMSMDDLGEHAEESSEDEDISSIGETIEELWRDHPDSLMNFGGHNTAENGEVPKASENGHSQHKGLIRNVMKFVSPPDAMLSITDDTFAQMNLLSVGLSGGGVIACDPEDICRDLITNLQPLTTTVVSVHSHDLEANIAITAKRGHTLLVTDISDRIPEPLEAALQYLNKNEGPCENGLKGGYVPPVSRAASVISSAIIKTGSDTSGGASGSGASGYTPSRKGSTHTPPRRGSQTPKNPPGSLSSIFSSSKEKPIEGQYRFGIDLLPLSSVEPTFTLPTVGVINVARGFNVILITTHHAAKIPSIIRSTCSVIDFGVVYESVVQRALNIIVSIFHSDLQLRDDRLQQEIINDKFALEKADKQTLDILSSSDFFSSSDKVLQTLAESQHQAQQASTRLQKTRTLREVIDKTKTKYFELASLGARFAFAHRALVNLCDVYASSITSYLIHFANFLTKLKKIRDGDPDSYAVLSGRKTFMYNESIASIATSSARASRTASIIGRSHPSTPVTPTMSGSISLASSSQYMNKLRSSLSSSSSSSSSSPSQPSSMFNANYSMSANVTDVQVPKVSRKMIRSIWRKCISEYGTLLTKFLRPCDVIPA</sequence>
<feature type="compositionally biased region" description="Basic and acidic residues" evidence="11">
    <location>
        <begin position="1980"/>
        <end position="2000"/>
    </location>
</feature>
<keyword evidence="2" id="KW-0963">Cytoplasm</keyword>
<evidence type="ECO:0000256" key="9">
    <source>
        <dbReference type="ARBA" id="ARBA00023212"/>
    </source>
</evidence>
<dbReference type="InterPro" id="IPR042228">
    <property type="entry name" value="Dynein_linker_3"/>
</dbReference>
<dbReference type="InterPro" id="IPR041466">
    <property type="entry name" value="Dynein_AAA5_ext"/>
</dbReference>
<feature type="compositionally biased region" description="Polar residues" evidence="11">
    <location>
        <begin position="3667"/>
        <end position="3677"/>
    </location>
</feature>
<dbReference type="Pfam" id="PF12781">
    <property type="entry name" value="AAA_9"/>
    <property type="match status" value="1"/>
</dbReference>
<feature type="compositionally biased region" description="Acidic residues" evidence="11">
    <location>
        <begin position="2174"/>
        <end position="2205"/>
    </location>
</feature>
<feature type="region of interest" description="Disordered" evidence="11">
    <location>
        <begin position="2107"/>
        <end position="2221"/>
    </location>
</feature>
<feature type="region of interest" description="Disordered" evidence="11">
    <location>
        <begin position="4432"/>
        <end position="4464"/>
    </location>
</feature>
<evidence type="ECO:0000259" key="13">
    <source>
        <dbReference type="Pfam" id="PF12774"/>
    </source>
</evidence>
<feature type="compositionally biased region" description="Basic and acidic residues" evidence="11">
    <location>
        <begin position="2612"/>
        <end position="2621"/>
    </location>
</feature>
<evidence type="ECO:0000313" key="18">
    <source>
        <dbReference type="EMBL" id="GKT37021.1"/>
    </source>
</evidence>
<evidence type="ECO:0000256" key="10">
    <source>
        <dbReference type="SAM" id="Coils"/>
    </source>
</evidence>
<comment type="caution">
    <text evidence="18">The sequence shown here is derived from an EMBL/GenBank/DDBJ whole genome shotgun (WGS) entry which is preliminary data.</text>
</comment>
<dbReference type="InterPro" id="IPR035706">
    <property type="entry name" value="AAA_9"/>
</dbReference>
<keyword evidence="7 10" id="KW-0175">Coiled coil</keyword>
<keyword evidence="4" id="KW-0547">Nucleotide-binding</keyword>
<feature type="region of interest" description="Disordered" evidence="11">
    <location>
        <begin position="1789"/>
        <end position="1903"/>
    </location>
</feature>
<feature type="region of interest" description="Disordered" evidence="11">
    <location>
        <begin position="2612"/>
        <end position="2635"/>
    </location>
</feature>
<dbReference type="Gene3D" id="1.10.472.130">
    <property type="match status" value="1"/>
</dbReference>
<evidence type="ECO:0000256" key="6">
    <source>
        <dbReference type="ARBA" id="ARBA00023017"/>
    </source>
</evidence>
<feature type="compositionally biased region" description="Polar residues" evidence="11">
    <location>
        <begin position="2622"/>
        <end position="2635"/>
    </location>
</feature>
<keyword evidence="3" id="KW-0493">Microtubule</keyword>
<feature type="coiled-coil region" evidence="10">
    <location>
        <begin position="5172"/>
        <end position="5237"/>
    </location>
</feature>
<evidence type="ECO:0000256" key="7">
    <source>
        <dbReference type="ARBA" id="ARBA00023054"/>
    </source>
</evidence>
<dbReference type="Gene3D" id="3.20.180.20">
    <property type="entry name" value="Dynein heavy chain, N-terminal domain 2"/>
    <property type="match status" value="1"/>
</dbReference>
<feature type="region of interest" description="Disordered" evidence="11">
    <location>
        <begin position="4773"/>
        <end position="4802"/>
    </location>
</feature>
<dbReference type="Pfam" id="PF17852">
    <property type="entry name" value="Dynein_AAA_lid"/>
    <property type="match status" value="1"/>
</dbReference>
<evidence type="ECO:0000256" key="5">
    <source>
        <dbReference type="ARBA" id="ARBA00022840"/>
    </source>
</evidence>
<feature type="compositionally biased region" description="Basic and acidic residues" evidence="11">
    <location>
        <begin position="869"/>
        <end position="879"/>
    </location>
</feature>
<evidence type="ECO:0000256" key="1">
    <source>
        <dbReference type="ARBA" id="ARBA00004245"/>
    </source>
</evidence>
<feature type="compositionally biased region" description="Low complexity" evidence="11">
    <location>
        <begin position="3561"/>
        <end position="3572"/>
    </location>
</feature>
<keyword evidence="5" id="KW-0067">ATP-binding</keyword>
<dbReference type="Proteomes" id="UP001057375">
    <property type="component" value="Unassembled WGS sequence"/>
</dbReference>
<feature type="compositionally biased region" description="Basic and acidic residues" evidence="11">
    <location>
        <begin position="3738"/>
        <end position="3750"/>
    </location>
</feature>
<organism evidence="18 19">
    <name type="scientific">Aduncisulcus paluster</name>
    <dbReference type="NCBI Taxonomy" id="2918883"/>
    <lineage>
        <taxon>Eukaryota</taxon>
        <taxon>Metamonada</taxon>
        <taxon>Carpediemonas-like organisms</taxon>
        <taxon>Aduncisulcus</taxon>
    </lineage>
</organism>
<dbReference type="Gene3D" id="3.40.50.300">
    <property type="entry name" value="P-loop containing nucleotide triphosphate hydrolases"/>
    <property type="match status" value="5"/>
</dbReference>
<evidence type="ECO:0000313" key="19">
    <source>
        <dbReference type="Proteomes" id="UP001057375"/>
    </source>
</evidence>
<name>A0ABQ5KYB2_9EUKA</name>
<reference evidence="18" key="1">
    <citation type="submission" date="2022-03" db="EMBL/GenBank/DDBJ databases">
        <title>Draft genome sequence of Aduncisulcus paluster, a free-living microaerophilic Fornicata.</title>
        <authorList>
            <person name="Yuyama I."/>
            <person name="Kume K."/>
            <person name="Tamura T."/>
            <person name="Inagaki Y."/>
            <person name="Hashimoto T."/>
        </authorList>
    </citation>
    <scope>NUCLEOTIDE SEQUENCE</scope>
    <source>
        <strain evidence="18">NY0171</strain>
    </source>
</reference>
<dbReference type="PANTHER" id="PTHR45703:SF36">
    <property type="entry name" value="DYNEIN HEAVY CHAIN, CYTOPLASMIC"/>
    <property type="match status" value="1"/>
</dbReference>
<dbReference type="Pfam" id="PF12777">
    <property type="entry name" value="MT"/>
    <property type="match status" value="1"/>
</dbReference>
<feature type="compositionally biased region" description="Polar residues" evidence="11">
    <location>
        <begin position="4066"/>
        <end position="4077"/>
    </location>
</feature>
<keyword evidence="19" id="KW-1185">Reference proteome</keyword>
<feature type="domain" description="Dynein heavy chain ATP-binding dynein motor region" evidence="16">
    <location>
        <begin position="5668"/>
        <end position="5777"/>
    </location>
</feature>
<feature type="region of interest" description="Disordered" evidence="11">
    <location>
        <begin position="4248"/>
        <end position="4270"/>
    </location>
</feature>
<feature type="compositionally biased region" description="Acidic residues" evidence="11">
    <location>
        <begin position="2039"/>
        <end position="2070"/>
    </location>
</feature>
<feature type="domain" description="Dynein heavy chain coiled coil stalk" evidence="14">
    <location>
        <begin position="4956"/>
        <end position="5286"/>
    </location>
</feature>
<dbReference type="Pfam" id="PF12780">
    <property type="entry name" value="AAA_8"/>
    <property type="match status" value="1"/>
</dbReference>
<dbReference type="Pfam" id="PF08393">
    <property type="entry name" value="DHC_N2"/>
    <property type="match status" value="1"/>
</dbReference>
<feature type="compositionally biased region" description="Basic residues" evidence="11">
    <location>
        <begin position="2013"/>
        <end position="2029"/>
    </location>
</feature>
<feature type="region of interest" description="Disordered" evidence="11">
    <location>
        <begin position="3695"/>
        <end position="3764"/>
    </location>
</feature>
<feature type="domain" description="Dynein heavy chain hydrolytic ATP-binding dynein motor region" evidence="13">
    <location>
        <begin position="2314"/>
        <end position="2435"/>
    </location>
</feature>
<feature type="compositionally biased region" description="Basic residues" evidence="11">
    <location>
        <begin position="1830"/>
        <end position="1846"/>
    </location>
</feature>
<feature type="domain" description="Dynein heavy chain AAA module D4" evidence="15">
    <location>
        <begin position="4564"/>
        <end position="4773"/>
    </location>
</feature>
<feature type="compositionally biased region" description="Basic and acidic residues" evidence="11">
    <location>
        <begin position="5343"/>
        <end position="5352"/>
    </location>
</feature>
<feature type="region of interest" description="Disordered" evidence="11">
    <location>
        <begin position="1979"/>
        <end position="2088"/>
    </location>
</feature>
<feature type="compositionally biased region" description="Polar residues" evidence="11">
    <location>
        <begin position="5602"/>
        <end position="5621"/>
    </location>
</feature>
<keyword evidence="6" id="KW-0243">Dynein</keyword>
<feature type="region of interest" description="Disordered" evidence="11">
    <location>
        <begin position="588"/>
        <end position="622"/>
    </location>
</feature>
<evidence type="ECO:0000259" key="16">
    <source>
        <dbReference type="Pfam" id="PF12781"/>
    </source>
</evidence>
<feature type="region of interest" description="Disordered" evidence="11">
    <location>
        <begin position="3244"/>
        <end position="3268"/>
    </location>
</feature>
<evidence type="ECO:0000259" key="15">
    <source>
        <dbReference type="Pfam" id="PF12780"/>
    </source>
</evidence>
<comment type="subcellular location">
    <subcellularLocation>
        <location evidence="1">Cytoplasm</location>
        <location evidence="1">Cytoskeleton</location>
    </subcellularLocation>
</comment>
<evidence type="ECO:0000259" key="17">
    <source>
        <dbReference type="Pfam" id="PF17852"/>
    </source>
</evidence>
<dbReference type="PANTHER" id="PTHR45703">
    <property type="entry name" value="DYNEIN HEAVY CHAIN"/>
    <property type="match status" value="1"/>
</dbReference>
<feature type="domain" description="Dynein heavy chain linker" evidence="12">
    <location>
        <begin position="1246"/>
        <end position="1653"/>
    </location>
</feature>
<dbReference type="SUPFAM" id="SSF52540">
    <property type="entry name" value="P-loop containing nucleoside triphosphate hydrolases"/>
    <property type="match status" value="2"/>
</dbReference>
<dbReference type="InterPro" id="IPR027417">
    <property type="entry name" value="P-loop_NTPase"/>
</dbReference>
<feature type="region of interest" description="Disordered" evidence="11">
    <location>
        <begin position="4043"/>
        <end position="4077"/>
    </location>
</feature>
<protein>
    <submittedName>
        <fullName evidence="18">Dynein heavy chain like protein</fullName>
    </submittedName>
</protein>
<feature type="compositionally biased region" description="Acidic residues" evidence="11">
    <location>
        <begin position="1856"/>
        <end position="1887"/>
    </location>
</feature>
<accession>A0ABQ5KYB2</accession>
<evidence type="ECO:0000256" key="4">
    <source>
        <dbReference type="ARBA" id="ARBA00022741"/>
    </source>
</evidence>
<feature type="compositionally biased region" description="Low complexity" evidence="11">
    <location>
        <begin position="4448"/>
        <end position="4458"/>
    </location>
</feature>
<feature type="compositionally biased region" description="Basic residues" evidence="11">
    <location>
        <begin position="2148"/>
        <end position="2164"/>
    </location>
</feature>
<dbReference type="Gene3D" id="1.20.140.100">
    <property type="entry name" value="Dynein heavy chain, N-terminal domain 2"/>
    <property type="match status" value="1"/>
</dbReference>